<dbReference type="InterPro" id="IPR014710">
    <property type="entry name" value="RmlC-like_jellyroll"/>
</dbReference>
<dbReference type="SMART" id="SM00419">
    <property type="entry name" value="HTH_CRP"/>
    <property type="match status" value="1"/>
</dbReference>
<keyword evidence="7" id="KW-1185">Reference proteome</keyword>
<reference evidence="6 7" key="1">
    <citation type="submission" date="2015-10" db="EMBL/GenBank/DDBJ databases">
        <authorList>
            <person name="Gilbert D.G."/>
        </authorList>
    </citation>
    <scope>NUCLEOTIDE SEQUENCE [LARGE SCALE GENOMIC DNA]</scope>
    <source>
        <strain evidence="6">COMA1</strain>
    </source>
</reference>
<dbReference type="InterPro" id="IPR018490">
    <property type="entry name" value="cNMP-bd_dom_sf"/>
</dbReference>
<evidence type="ECO:0000256" key="1">
    <source>
        <dbReference type="ARBA" id="ARBA00023015"/>
    </source>
</evidence>
<evidence type="ECO:0000256" key="2">
    <source>
        <dbReference type="ARBA" id="ARBA00023125"/>
    </source>
</evidence>
<dbReference type="SUPFAM" id="SSF51206">
    <property type="entry name" value="cAMP-binding domain-like"/>
    <property type="match status" value="1"/>
</dbReference>
<dbReference type="PANTHER" id="PTHR24567:SF74">
    <property type="entry name" value="HTH-TYPE TRANSCRIPTIONAL REGULATOR ARCR"/>
    <property type="match status" value="1"/>
</dbReference>
<dbReference type="PRINTS" id="PR00034">
    <property type="entry name" value="HTHCRP"/>
</dbReference>
<evidence type="ECO:0000313" key="7">
    <source>
        <dbReference type="Proteomes" id="UP000199032"/>
    </source>
</evidence>
<dbReference type="AlphaFoldDB" id="A0A0S4L2Q5"/>
<dbReference type="Proteomes" id="UP000199032">
    <property type="component" value="Unassembled WGS sequence"/>
</dbReference>
<dbReference type="InterPro" id="IPR000595">
    <property type="entry name" value="cNMP-bd_dom"/>
</dbReference>
<dbReference type="InterPro" id="IPR012318">
    <property type="entry name" value="HTH_CRP"/>
</dbReference>
<dbReference type="RefSeq" id="WP_090742909.1">
    <property type="nucleotide sequence ID" value="NZ_CZQA01000001.1"/>
</dbReference>
<keyword evidence="3" id="KW-0804">Transcription</keyword>
<evidence type="ECO:0000256" key="3">
    <source>
        <dbReference type="ARBA" id="ARBA00023163"/>
    </source>
</evidence>
<dbReference type="OrthoDB" id="8969464at2"/>
<protein>
    <submittedName>
        <fullName evidence="6">Putative Transcriptional regulator, Crp/Fnr family</fullName>
    </submittedName>
</protein>
<accession>A0A0S4L2Q5</accession>
<dbReference type="InterPro" id="IPR050397">
    <property type="entry name" value="Env_Response_Regulators"/>
</dbReference>
<evidence type="ECO:0000313" key="6">
    <source>
        <dbReference type="EMBL" id="CUS31996.1"/>
    </source>
</evidence>
<organism evidence="6 7">
    <name type="scientific">Candidatus Nitrospira nitrosa</name>
    <dbReference type="NCBI Taxonomy" id="1742972"/>
    <lineage>
        <taxon>Bacteria</taxon>
        <taxon>Pseudomonadati</taxon>
        <taxon>Nitrospirota</taxon>
        <taxon>Nitrospiria</taxon>
        <taxon>Nitrospirales</taxon>
        <taxon>Nitrospiraceae</taxon>
        <taxon>Nitrospira</taxon>
    </lineage>
</organism>
<dbReference type="PANTHER" id="PTHR24567">
    <property type="entry name" value="CRP FAMILY TRANSCRIPTIONAL REGULATORY PROTEIN"/>
    <property type="match status" value="1"/>
</dbReference>
<keyword evidence="1" id="KW-0805">Transcription regulation</keyword>
<dbReference type="InterPro" id="IPR036390">
    <property type="entry name" value="WH_DNA-bd_sf"/>
</dbReference>
<dbReference type="Pfam" id="PF00027">
    <property type="entry name" value="cNMP_binding"/>
    <property type="match status" value="1"/>
</dbReference>
<dbReference type="Gene3D" id="1.10.10.10">
    <property type="entry name" value="Winged helix-like DNA-binding domain superfamily/Winged helix DNA-binding domain"/>
    <property type="match status" value="1"/>
</dbReference>
<dbReference type="Gene3D" id="2.60.120.10">
    <property type="entry name" value="Jelly Rolls"/>
    <property type="match status" value="1"/>
</dbReference>
<feature type="domain" description="Cyclic nucleotide-binding" evidence="4">
    <location>
        <begin position="12"/>
        <end position="114"/>
    </location>
</feature>
<evidence type="ECO:0000259" key="5">
    <source>
        <dbReference type="PROSITE" id="PS51063"/>
    </source>
</evidence>
<dbReference type="SMART" id="SM00100">
    <property type="entry name" value="cNMP"/>
    <property type="match status" value="1"/>
</dbReference>
<dbReference type="STRING" id="1742972.COMA1_10367"/>
<proteinExistence type="predicted"/>
<dbReference type="GO" id="GO:0005829">
    <property type="term" value="C:cytosol"/>
    <property type="evidence" value="ECO:0007669"/>
    <property type="project" value="TreeGrafter"/>
</dbReference>
<evidence type="ECO:0000259" key="4">
    <source>
        <dbReference type="PROSITE" id="PS50042"/>
    </source>
</evidence>
<dbReference type="InterPro" id="IPR036388">
    <property type="entry name" value="WH-like_DNA-bd_sf"/>
</dbReference>
<gene>
    <name evidence="6" type="ORF">COMA1_10367</name>
</gene>
<sequence length="226" mass="25002">MSKPNELKGCPLLAGIPPEDLRRDCPTARIVAIRHRGTIYRLGDPTRAIFCVLNGQVALARVNSDGTALTTAMLRTGEFFGPALSGAAETEDTASAIGAVSIWQTPNDEFRRLLLHHPAVALECVSLLAQRQRRMERRLESFAFKRIEARLAETFRELSGGFAARCDHGFGEHLRLTQQELADLVGATRPVVSTILNRLRDKGVLAYTRDYVCVRGFEEIAKLIDS</sequence>
<dbReference type="SUPFAM" id="SSF46785">
    <property type="entry name" value="Winged helix' DNA-binding domain"/>
    <property type="match status" value="1"/>
</dbReference>
<dbReference type="Pfam" id="PF13545">
    <property type="entry name" value="HTH_Crp_2"/>
    <property type="match status" value="1"/>
</dbReference>
<dbReference type="GO" id="GO:0003677">
    <property type="term" value="F:DNA binding"/>
    <property type="evidence" value="ECO:0007669"/>
    <property type="project" value="UniProtKB-KW"/>
</dbReference>
<dbReference type="EMBL" id="CZQA01000001">
    <property type="protein sequence ID" value="CUS31996.1"/>
    <property type="molecule type" value="Genomic_DNA"/>
</dbReference>
<dbReference type="PROSITE" id="PS51063">
    <property type="entry name" value="HTH_CRP_2"/>
    <property type="match status" value="1"/>
</dbReference>
<dbReference type="GO" id="GO:0003700">
    <property type="term" value="F:DNA-binding transcription factor activity"/>
    <property type="evidence" value="ECO:0007669"/>
    <property type="project" value="TreeGrafter"/>
</dbReference>
<dbReference type="PROSITE" id="PS50042">
    <property type="entry name" value="CNMP_BINDING_3"/>
    <property type="match status" value="1"/>
</dbReference>
<feature type="domain" description="HTH crp-type" evidence="5">
    <location>
        <begin position="145"/>
        <end position="218"/>
    </location>
</feature>
<name>A0A0S4L2Q5_9BACT</name>
<dbReference type="CDD" id="cd00038">
    <property type="entry name" value="CAP_ED"/>
    <property type="match status" value="1"/>
</dbReference>
<keyword evidence="2" id="KW-0238">DNA-binding</keyword>